<feature type="region of interest" description="Disordered" evidence="1">
    <location>
        <begin position="356"/>
        <end position="423"/>
    </location>
</feature>
<evidence type="ECO:0000313" key="3">
    <source>
        <dbReference type="EMBL" id="KAF9756007.1"/>
    </source>
</evidence>
<evidence type="ECO:0000313" key="4">
    <source>
        <dbReference type="Proteomes" id="UP000616885"/>
    </source>
</evidence>
<dbReference type="EMBL" id="JADCTT010000003">
    <property type="protein sequence ID" value="KAF9756007.1"/>
    <property type="molecule type" value="Genomic_DNA"/>
</dbReference>
<proteinExistence type="predicted"/>
<dbReference type="Pfam" id="PF11917">
    <property type="entry name" value="DUF3435"/>
    <property type="match status" value="1"/>
</dbReference>
<sequence length="1017" mass="114856">MTDQNRSKVIQEHPIGNGLNAFRTSFNSICEDRNISPDPAAVEHLGQEDLQNLVLVLLSTLQIHPAARLLCSSGNGKNLFDDLLRLNSAVNSGEFEPDRIKPLLRSAVTDTPDDTVIWNHLYEAVTESTPPPRPIPSSIQQTPLSQNTSGLVNSSEFRQNVDPILKLELEHLYTGLPNFHKAFFGDVPDLDRVSEAVFRRCTDGDHPLFTDGWTGWPATAKESEVLAWFGGLIPKLEAFACDHIPTLATRRKLLAQPRTPLIGSTGKRSMDIGFVDSDITYNPDFEDSRYRWSHILVAGELKSNPKADTASIAWIDLARYVREVFGAQENRRFVLGFTLCGSLMRVWEFDRLGGSPPNNSTLTPDCSMAPTTRLPPDSDPEYSDPDSEYSDESDIESVFDNDGHEGSECGSDETVFEEPPDDDEVDFEDAVNLFGGNTHPPEYYQNAVKEFDEGYYDGQDYSPGSGVLLDAIEDTWKEFCKVVNRDPKESYVSLSIGILYNFFNWRLNQKANKDGRKLCGTKKKSSLSTYWKVFRLCVERATGDKIDPKLNRKMHRALRDLAKKHGLSDEKRVNRCMTIEDLSEQIQTTLSTTEKSFQLGEIRILAVLFLLLLAPAGARPASILRLRFGDIRAVLARDPEGGAHNILTRFTLAFTKTYLGVKDAKTFTVPENFFDPSLFLSPHVYLLGIMFRHQVFKAPSLISPDKLNMLDIHAGEKELPLPLKKEFDDCLVFRRAVKTLTGYDISMDAPITYGMMARWIRRIGEILGFEYATIPYSLRYAAANGFDQSVDISEALRNLALDHANSVPFQRHYLGREVNADTWAILRGQKPQQALIKQACSVGHSISKRRPTDLTAEQAASINTHPLIRKLELQLRRMKRGSNERVEALRRLRNEKLRLKRSLKENIRHEWTDNQAVDDIERQLRGEWNPNQVVDKGCRPQGSAQKYLVQALAAKCDNTIEGYYRRRNNAINAIIIYCTVEEGPTIRRKNASSAKPQHLYCIDTQEEGPLQKALKSR</sequence>
<accession>A0A8H7NHH5</accession>
<organism evidence="3 4">
    <name type="scientific">Bionectria ochroleuca</name>
    <name type="common">Gliocladium roseum</name>
    <dbReference type="NCBI Taxonomy" id="29856"/>
    <lineage>
        <taxon>Eukaryota</taxon>
        <taxon>Fungi</taxon>
        <taxon>Dikarya</taxon>
        <taxon>Ascomycota</taxon>
        <taxon>Pezizomycotina</taxon>
        <taxon>Sordariomycetes</taxon>
        <taxon>Hypocreomycetidae</taxon>
        <taxon>Hypocreales</taxon>
        <taxon>Bionectriaceae</taxon>
        <taxon>Clonostachys</taxon>
    </lineage>
</organism>
<dbReference type="AlphaFoldDB" id="A0A8H7NHH5"/>
<feature type="domain" description="Fungal-type protein kinase" evidence="2">
    <location>
        <begin position="270"/>
        <end position="355"/>
    </location>
</feature>
<feature type="compositionally biased region" description="Acidic residues" evidence="1">
    <location>
        <begin position="378"/>
        <end position="399"/>
    </location>
</feature>
<dbReference type="InterPro" id="IPR040976">
    <property type="entry name" value="Pkinase_fungal"/>
</dbReference>
<comment type="caution">
    <text evidence="3">The sequence shown here is derived from an EMBL/GenBank/DDBJ whole genome shotgun (WGS) entry which is preliminary data.</text>
</comment>
<dbReference type="PANTHER" id="PTHR37535">
    <property type="entry name" value="FLUG DOMAIN PROTEIN"/>
    <property type="match status" value="1"/>
</dbReference>
<feature type="region of interest" description="Disordered" evidence="1">
    <location>
        <begin position="128"/>
        <end position="150"/>
    </location>
</feature>
<dbReference type="PANTHER" id="PTHR37535:SF2">
    <property type="entry name" value="FINGER DOMAIN PROTEIN, PUTATIVE (AFU_ORTHOLOGUE AFUA_6G09300)-RELATED"/>
    <property type="match status" value="1"/>
</dbReference>
<feature type="compositionally biased region" description="Acidic residues" evidence="1">
    <location>
        <begin position="410"/>
        <end position="423"/>
    </location>
</feature>
<dbReference type="InterPro" id="IPR021842">
    <property type="entry name" value="DUF3435"/>
</dbReference>
<dbReference type="Pfam" id="PF17667">
    <property type="entry name" value="Pkinase_fungal"/>
    <property type="match status" value="1"/>
</dbReference>
<gene>
    <name evidence="3" type="ORF">IM811_011448</name>
</gene>
<evidence type="ECO:0000256" key="1">
    <source>
        <dbReference type="SAM" id="MobiDB-lite"/>
    </source>
</evidence>
<protein>
    <recommendedName>
        <fullName evidence="2">Fungal-type protein kinase domain-containing protein</fullName>
    </recommendedName>
</protein>
<evidence type="ECO:0000259" key="2">
    <source>
        <dbReference type="Pfam" id="PF17667"/>
    </source>
</evidence>
<dbReference type="Proteomes" id="UP000616885">
    <property type="component" value="Unassembled WGS sequence"/>
</dbReference>
<reference evidence="3" key="1">
    <citation type="submission" date="2020-10" db="EMBL/GenBank/DDBJ databases">
        <title>High-Quality Genome Resource of Clonostachys rosea strain S41 by Oxford Nanopore Long-Read Sequencing.</title>
        <authorList>
            <person name="Wang H."/>
        </authorList>
    </citation>
    <scope>NUCLEOTIDE SEQUENCE</scope>
    <source>
        <strain evidence="3">S41</strain>
    </source>
</reference>
<name>A0A8H7NHH5_BIOOC</name>